<evidence type="ECO:0000313" key="3">
    <source>
        <dbReference type="Proteomes" id="UP001225605"/>
    </source>
</evidence>
<sequence length="103" mass="10717">MRASNGWAGGGGTVALAVLRARDCRANNVPASRAVVPVPPARSPVSANARRALSPTPPPQSAPLTVIALPIASLKVASWLPDRVQVSRSAPKTGRPGDRLPRW</sequence>
<proteinExistence type="predicted"/>
<accession>A0ABU0X7V1</accession>
<evidence type="ECO:0008006" key="4">
    <source>
        <dbReference type="Google" id="ProtNLM"/>
    </source>
</evidence>
<organism evidence="2 3">
    <name type="scientific">Saccharothrix yanglingensis</name>
    <dbReference type="NCBI Taxonomy" id="659496"/>
    <lineage>
        <taxon>Bacteria</taxon>
        <taxon>Bacillati</taxon>
        <taxon>Actinomycetota</taxon>
        <taxon>Actinomycetes</taxon>
        <taxon>Pseudonocardiales</taxon>
        <taxon>Pseudonocardiaceae</taxon>
        <taxon>Saccharothrix</taxon>
    </lineage>
</organism>
<reference evidence="2 3" key="1">
    <citation type="submission" date="2017-06" db="EMBL/GenBank/DDBJ databases">
        <title>Cultured bacterium strain Saccharothrix yanglingensis Hhs.015.</title>
        <authorList>
            <person name="Xia Y."/>
        </authorList>
    </citation>
    <scope>NUCLEOTIDE SEQUENCE [LARGE SCALE GENOMIC DNA]</scope>
    <source>
        <strain evidence="2 3">Hhs.015</strain>
    </source>
</reference>
<name>A0ABU0X7V1_9PSEU</name>
<dbReference type="EMBL" id="NSDM01000012">
    <property type="protein sequence ID" value="MDQ2587324.1"/>
    <property type="molecule type" value="Genomic_DNA"/>
</dbReference>
<keyword evidence="3" id="KW-1185">Reference proteome</keyword>
<protein>
    <recommendedName>
        <fullName evidence="4">Secreted protein</fullName>
    </recommendedName>
</protein>
<comment type="caution">
    <text evidence="2">The sequence shown here is derived from an EMBL/GenBank/DDBJ whole genome shotgun (WGS) entry which is preliminary data.</text>
</comment>
<evidence type="ECO:0000256" key="1">
    <source>
        <dbReference type="SAM" id="MobiDB-lite"/>
    </source>
</evidence>
<feature type="compositionally biased region" description="Low complexity" evidence="1">
    <location>
        <begin position="43"/>
        <end position="52"/>
    </location>
</feature>
<evidence type="ECO:0000313" key="2">
    <source>
        <dbReference type="EMBL" id="MDQ2587324.1"/>
    </source>
</evidence>
<feature type="region of interest" description="Disordered" evidence="1">
    <location>
        <begin position="38"/>
        <end position="62"/>
    </location>
</feature>
<dbReference type="Proteomes" id="UP001225605">
    <property type="component" value="Unassembled WGS sequence"/>
</dbReference>
<gene>
    <name evidence="2" type="ORF">CKY47_25730</name>
</gene>
<feature type="region of interest" description="Disordered" evidence="1">
    <location>
        <begin position="84"/>
        <end position="103"/>
    </location>
</feature>